<dbReference type="PANTHER" id="PTHR33478">
    <property type="entry name" value="EXTRACELLULAR METALLOPROTEINASE MEP"/>
    <property type="match status" value="1"/>
</dbReference>
<evidence type="ECO:0000256" key="10">
    <source>
        <dbReference type="ARBA" id="ARBA00023145"/>
    </source>
</evidence>
<evidence type="ECO:0000256" key="1">
    <source>
        <dbReference type="ARBA" id="ARBA00001947"/>
    </source>
</evidence>
<keyword evidence="4" id="KW-0964">Secreted</keyword>
<comment type="subcellular location">
    <subcellularLocation>
        <location evidence="2">Secreted</location>
    </subcellularLocation>
</comment>
<keyword evidence="9" id="KW-0482">Metalloprotease</keyword>
<dbReference type="InterPro" id="IPR003137">
    <property type="entry name" value="PA_domain"/>
</dbReference>
<dbReference type="Gene3D" id="3.50.30.30">
    <property type="match status" value="1"/>
</dbReference>
<keyword evidence="10" id="KW-0865">Zymogen</keyword>
<keyword evidence="14" id="KW-1185">Reference proteome</keyword>
<comment type="cofactor">
    <cofactor evidence="1">
        <name>Zn(2+)</name>
        <dbReference type="ChEBI" id="CHEBI:29105"/>
    </cofactor>
</comment>
<evidence type="ECO:0000256" key="9">
    <source>
        <dbReference type="ARBA" id="ARBA00023049"/>
    </source>
</evidence>
<dbReference type="Gene3D" id="1.10.390.10">
    <property type="entry name" value="Neutral Protease Domain 2"/>
    <property type="match status" value="1"/>
</dbReference>
<dbReference type="InterPro" id="IPR046450">
    <property type="entry name" value="PA_dom_sf"/>
</dbReference>
<proteinExistence type="inferred from homology"/>
<evidence type="ECO:0000256" key="11">
    <source>
        <dbReference type="SAM" id="MobiDB-lite"/>
    </source>
</evidence>
<protein>
    <submittedName>
        <fullName evidence="13">M36 family metallopeptidase</fullName>
    </submittedName>
</protein>
<name>A0ABT5AZ80_9BACT</name>
<dbReference type="Gene3D" id="3.10.170.10">
    <property type="match status" value="1"/>
</dbReference>
<dbReference type="InterPro" id="IPR027268">
    <property type="entry name" value="Peptidase_M4/M1_CTD_sf"/>
</dbReference>
<comment type="similarity">
    <text evidence="3">Belongs to the peptidase M36 family.</text>
</comment>
<feature type="region of interest" description="Disordered" evidence="11">
    <location>
        <begin position="1088"/>
        <end position="1137"/>
    </location>
</feature>
<feature type="compositionally biased region" description="Low complexity" evidence="11">
    <location>
        <begin position="1103"/>
        <end position="1121"/>
    </location>
</feature>
<dbReference type="CDD" id="cd04818">
    <property type="entry name" value="PA_subtilisin_1"/>
    <property type="match status" value="1"/>
</dbReference>
<evidence type="ECO:0000313" key="13">
    <source>
        <dbReference type="EMBL" id="MDC0666262.1"/>
    </source>
</evidence>
<dbReference type="RefSeq" id="WP_271993742.1">
    <property type="nucleotide sequence ID" value="NZ_JAQNDN010000001.1"/>
</dbReference>
<evidence type="ECO:0000256" key="8">
    <source>
        <dbReference type="ARBA" id="ARBA00022833"/>
    </source>
</evidence>
<dbReference type="PANTHER" id="PTHR33478:SF1">
    <property type="entry name" value="EXTRACELLULAR METALLOPROTEINASE MEP"/>
    <property type="match status" value="1"/>
</dbReference>
<accession>A0ABT5AZ80</accession>
<dbReference type="EMBL" id="JAQNDN010000001">
    <property type="protein sequence ID" value="MDC0666262.1"/>
    <property type="molecule type" value="Genomic_DNA"/>
</dbReference>
<sequence>MPSLLLAADGAALPTSSAEQAARQHLERQRRAYGVSREALAAARVLFTHDVGRGGVLVALRQRVGGVELFDNDIKVLLDRSHRLVAISGSPHPAAVTTPLAPSAPAEAAAIAAALRDVHAMAVDPAWFVAEDTRRSDDFERFVLATGAAGGLELRRPARVKPVYFPLGDELVPAYLVEVQSSTRARPELDVHQYVIAADDARVLHRRNATAHAGFQYRAFVDAEGRPLDGPTEDYTPYPFDAPNPDDAAPEFVAPELVTMEGFNHNPDGEADPWLPADATQTRGNHVDAYVDHHDPSGLRLVDGEFRASVSAPGVFDYSYDTAAEPLADDGQSMAAIVQAFYTTNWLHDWWYDSGFTEATGAAQFDNYGRGGIDDDRMLVEVQDAVYEGKRDRASMTVPFDGESPFMELALFSPKSRTAELSVPGLGMSFMVGAAYFGPKVFDLSAELVLADDGVDTTSDGCQPLVNDVVGKIVLIDRGGGCIFVPKAETALAAGAAGVILVNNKPGEGSFTPGKEPDAPDPQIATVGLSMEDGATLKAALLMGPLIADLSGLTTPDRDSALDNLVVAHEYAHYVHHRLVATGNLQSLAQSEGWGDFFALHLALRPGDDLAGAYGHASYVSRDPGPFFGLRRYTYSTDTSKNALTFRHISDGEPLPDGTPTAPSTLPNSGVHNAGEVWATMLWEVYVALHEAHAGDLEFDAVRRRMSDYVVAGMMLAPTQPSYTEQRDAMLTAIGQHSVDDFVTAAQAFARRGAGTCAVSPPNDSTDLVGVVEDFEVRPRGAIVAASLDDTVDSCDGDGILDADESGRLTVIVRNFGAAPLTGASLTVIGAPDNLSLGPDKVIAVPEVGPLAEVEVSLDAELAAASGATPLALTLRLSTPEGCEASTDFLLPTALDADRTPTGGAVDDVEANATLWTIGGAKGEAVWSRRMSAETGTVWHAASPGTVSDTWIASPPLKVSPDQPFVVTFEHAHAFEVRIEPLTYVDGGLIEISRDGGATWQDVASHVESSPYAGPILGGLNPLFAEGGVVGFNPSYPQRDPVSLDFGTAFAGETVQLRFRVGTNPTTGGHGWDLDNFAFAGIEDGPFPQWIDDDGQCDGETPTTSGDDAGSDDSSATGEASDTSDEQPTGADGCACSLDGERGSAALSLAPLLALAALRRRRR</sequence>
<evidence type="ECO:0000256" key="4">
    <source>
        <dbReference type="ARBA" id="ARBA00022525"/>
    </source>
</evidence>
<reference evidence="13 14" key="1">
    <citation type="submission" date="2022-11" db="EMBL/GenBank/DDBJ databases">
        <title>Minimal conservation of predation-associated metabolite biosynthetic gene clusters underscores biosynthetic potential of Myxococcota including descriptions for ten novel species: Archangium lansinium sp. nov., Myxococcus landrumus sp. nov., Nannocystis bai.</title>
        <authorList>
            <person name="Ahearne A."/>
            <person name="Stevens C."/>
            <person name="Dowd S."/>
        </authorList>
    </citation>
    <scope>NUCLEOTIDE SEQUENCE [LARGE SCALE GENOMIC DNA]</scope>
    <source>
        <strain evidence="13 14">NCELM</strain>
    </source>
</reference>
<keyword evidence="7" id="KW-0378">Hydrolase</keyword>
<evidence type="ECO:0000256" key="2">
    <source>
        <dbReference type="ARBA" id="ARBA00004613"/>
    </source>
</evidence>
<gene>
    <name evidence="13" type="ORF">POL58_00875</name>
</gene>
<keyword evidence="8" id="KW-0862">Zinc</keyword>
<evidence type="ECO:0000256" key="5">
    <source>
        <dbReference type="ARBA" id="ARBA00022670"/>
    </source>
</evidence>
<evidence type="ECO:0000313" key="14">
    <source>
        <dbReference type="Proteomes" id="UP001217838"/>
    </source>
</evidence>
<comment type="caution">
    <text evidence="13">The sequence shown here is derived from an EMBL/GenBank/DDBJ whole genome shotgun (WGS) entry which is preliminary data.</text>
</comment>
<keyword evidence="5" id="KW-0645">Protease</keyword>
<keyword evidence="6" id="KW-0479">Metal-binding</keyword>
<dbReference type="Gene3D" id="2.60.120.260">
    <property type="entry name" value="Galactose-binding domain-like"/>
    <property type="match status" value="1"/>
</dbReference>
<evidence type="ECO:0000256" key="6">
    <source>
        <dbReference type="ARBA" id="ARBA00022723"/>
    </source>
</evidence>
<dbReference type="Pfam" id="PF02225">
    <property type="entry name" value="PA"/>
    <property type="match status" value="1"/>
</dbReference>
<feature type="domain" description="PA" evidence="12">
    <location>
        <begin position="445"/>
        <end position="537"/>
    </location>
</feature>
<dbReference type="InterPro" id="IPR050371">
    <property type="entry name" value="Fungal_virulence_M36"/>
</dbReference>
<organism evidence="13 14">
    <name type="scientific">Nannocystis radixulma</name>
    <dbReference type="NCBI Taxonomy" id="2995305"/>
    <lineage>
        <taxon>Bacteria</taxon>
        <taxon>Pseudomonadati</taxon>
        <taxon>Myxococcota</taxon>
        <taxon>Polyangia</taxon>
        <taxon>Nannocystales</taxon>
        <taxon>Nannocystaceae</taxon>
        <taxon>Nannocystis</taxon>
    </lineage>
</organism>
<dbReference type="Pfam" id="PF02128">
    <property type="entry name" value="Peptidase_M36"/>
    <property type="match status" value="1"/>
</dbReference>
<dbReference type="InterPro" id="IPR001842">
    <property type="entry name" value="Peptidase_M36"/>
</dbReference>
<dbReference type="Proteomes" id="UP001217838">
    <property type="component" value="Unassembled WGS sequence"/>
</dbReference>
<evidence type="ECO:0000256" key="3">
    <source>
        <dbReference type="ARBA" id="ARBA00006006"/>
    </source>
</evidence>
<evidence type="ECO:0000259" key="12">
    <source>
        <dbReference type="Pfam" id="PF02225"/>
    </source>
</evidence>
<dbReference type="SUPFAM" id="SSF52025">
    <property type="entry name" value="PA domain"/>
    <property type="match status" value="1"/>
</dbReference>
<evidence type="ECO:0000256" key="7">
    <source>
        <dbReference type="ARBA" id="ARBA00022801"/>
    </source>
</evidence>
<dbReference type="SUPFAM" id="SSF55486">
    <property type="entry name" value="Metalloproteases ('zincins'), catalytic domain"/>
    <property type="match status" value="1"/>
</dbReference>